<feature type="active site" description="Nucleophile" evidence="10">
    <location>
        <position position="234"/>
    </location>
</feature>
<keyword evidence="6 10" id="KW-0068">Autocatalytic cleavage</keyword>
<feature type="chain" id="PRO_5023385668" description="Arginine biosynthesis bifunctional protein ArgJ beta chain" evidence="10">
    <location>
        <begin position="234"/>
        <end position="462"/>
    </location>
</feature>
<dbReference type="OrthoDB" id="2017946at2759"/>
<evidence type="ECO:0000256" key="8">
    <source>
        <dbReference type="ARBA" id="ARBA00023268"/>
    </source>
</evidence>
<dbReference type="HAMAP" id="MF_01106">
    <property type="entry name" value="ArgJ"/>
    <property type="match status" value="1"/>
</dbReference>
<keyword evidence="12" id="KW-1185">Reference proteome</keyword>
<dbReference type="SUPFAM" id="SSF56266">
    <property type="entry name" value="DmpA/ArgJ-like"/>
    <property type="match status" value="1"/>
</dbReference>
<comment type="subunit">
    <text evidence="10">Heterodimer of an alpha and a beta chain.</text>
</comment>
<evidence type="ECO:0000256" key="9">
    <source>
        <dbReference type="ARBA" id="ARBA00023315"/>
    </source>
</evidence>
<dbReference type="FunFam" id="3.30.2330.10:FF:000001">
    <property type="entry name" value="Arginine biosynthesis bifunctional protein ArgJ, mitochondrial"/>
    <property type="match status" value="1"/>
</dbReference>
<dbReference type="PANTHER" id="PTHR23100">
    <property type="entry name" value="ARGININE BIOSYNTHESIS BIFUNCTIONAL PROTEIN ARGJ"/>
    <property type="match status" value="1"/>
</dbReference>
<comment type="pathway">
    <text evidence="10">Amino-acid biosynthesis; L-arginine biosynthesis; L-ornithine and N-acetyl-L-glutamate from L-glutamate and N(2)-acetyl-L-ornithine (cyclic): step 1/1.</text>
</comment>
<dbReference type="PANTHER" id="PTHR23100:SF0">
    <property type="entry name" value="ARGININE BIOSYNTHESIS BIFUNCTIONAL PROTEIN ARGJ, MITOCHONDRIAL"/>
    <property type="match status" value="1"/>
</dbReference>
<evidence type="ECO:0000256" key="10">
    <source>
        <dbReference type="HAMAP-Rule" id="MF_03124"/>
    </source>
</evidence>
<comment type="subcellular location">
    <subcellularLocation>
        <location evidence="1 10">Mitochondrion matrix</location>
    </subcellularLocation>
</comment>
<feature type="site" description="Involved in the stabilization of negative charge on the oxyanion by the formation of the oxyanion hole" evidence="10">
    <location>
        <position position="143"/>
    </location>
</feature>
<dbReference type="GO" id="GO:0005759">
    <property type="term" value="C:mitochondrial matrix"/>
    <property type="evidence" value="ECO:0007669"/>
    <property type="project" value="UniProtKB-SubCell"/>
</dbReference>
<evidence type="ECO:0000313" key="12">
    <source>
        <dbReference type="Proteomes" id="UP000054144"/>
    </source>
</evidence>
<dbReference type="CDD" id="cd02152">
    <property type="entry name" value="OAT"/>
    <property type="match status" value="1"/>
</dbReference>
<comment type="pathway">
    <text evidence="10">Amino-acid biosynthesis; L-arginine biosynthesis; N(2)-acetyl-L-ornithine from L-glutamate: step 1/4.</text>
</comment>
<dbReference type="FunFam" id="3.10.20.340:FF:000002">
    <property type="entry name" value="Arginine biosynthesis bifunctional protein ArgJ, mitochondrial"/>
    <property type="match status" value="1"/>
</dbReference>
<dbReference type="InterPro" id="IPR002813">
    <property type="entry name" value="Arg_biosynth_ArgJ"/>
</dbReference>
<dbReference type="EMBL" id="KN881628">
    <property type="protein sequence ID" value="KIY53062.1"/>
    <property type="molecule type" value="Genomic_DNA"/>
</dbReference>
<keyword evidence="3 10" id="KW-0055">Arginine biosynthesis</keyword>
<dbReference type="EC" id="2.3.1.35" evidence="10"/>
<comment type="function">
    <text evidence="10">Catalyzes two activities which are involved in the cyclic version of arginine biosynthesis: the synthesis of acetylglutamate from glutamate and acetyl-CoA, and of ornithine by transacetylation between acetylornithine and glutamate.</text>
</comment>
<dbReference type="NCBIfam" id="TIGR00120">
    <property type="entry name" value="ArgJ"/>
    <property type="match status" value="1"/>
</dbReference>
<dbReference type="InterPro" id="IPR016117">
    <property type="entry name" value="ArgJ-like_dom_sf"/>
</dbReference>
<keyword evidence="7 10" id="KW-0496">Mitochondrion</keyword>
<evidence type="ECO:0000256" key="4">
    <source>
        <dbReference type="ARBA" id="ARBA00022605"/>
    </source>
</evidence>
<dbReference type="UniPathway" id="UPA00068">
    <property type="reaction ID" value="UER00106"/>
</dbReference>
<sequence length="462" mass="48955">MSFPCLVFRRFSSTVAMKTGPSKQHFALPISEASLPKGFVATGLHCGVKKDATANDLAIIISESPRETSAAGCFTKNAFQAAPVCVSQEILRRTNGRARSLVVNSGCANAVTGEQGLQDAWAMSQETSHLYGAQEPSALVMSTGVIGQKLPISKIVTAIKSQARSAATRSLSPSASAWQEAAKAFMTTDTFPKIRARTFSIGGADYRIAGIDKGAGMIHPIMGPPVANRPLHATLLGCILTDAPVTPSSLQSALTHAVDRSFNCISVDGDMSTNDTIVALANGAAAPDDIPEIDEETAPDAFLAFRTELTNFAIDLAKLVVRDGEGATKFVTVTVKNAATYEDAHRIASKVSTSALVKTALYGEDANWGRILSSSGSVQGLSVPINPARVSVSFIPSDGTAALPVLVNGEPKIVDEVRAKEILELDDFEVCIDIGDFGSQQAKYWTCDLSYEYVRINGDYRS</sequence>
<dbReference type="Proteomes" id="UP000054144">
    <property type="component" value="Unassembled WGS sequence"/>
</dbReference>
<accession>A0A0D7AN89</accession>
<comment type="PTM">
    <text evidence="10">The alpha and beta chains are autoproteolytically processed from a single precursor protein within the mitochondrion.</text>
</comment>
<keyword evidence="8 10" id="KW-0511">Multifunctional enzyme</keyword>
<feature type="site" description="Involved in the stabilization of negative charge on the oxyanion by the formation of the oxyanion hole" evidence="10">
    <location>
        <position position="144"/>
    </location>
</feature>
<evidence type="ECO:0000256" key="7">
    <source>
        <dbReference type="ARBA" id="ARBA00023128"/>
    </source>
</evidence>
<dbReference type="Gene3D" id="3.10.20.340">
    <property type="entry name" value="ArgJ beta chain, C-terminal domain"/>
    <property type="match status" value="1"/>
</dbReference>
<evidence type="ECO:0000256" key="5">
    <source>
        <dbReference type="ARBA" id="ARBA00022679"/>
    </source>
</evidence>
<protein>
    <recommendedName>
        <fullName evidence="10">Arginine biosynthesis bifunctional protein ArgJ, mitochondrial</fullName>
    </recommendedName>
    <domain>
        <recommendedName>
            <fullName evidence="10">Glutamate N-acetyltransferase</fullName>
            <shortName evidence="10">GAT</shortName>
            <ecNumber evidence="10">2.3.1.35</ecNumber>
        </recommendedName>
        <alternativeName>
            <fullName evidence="10">Ornithine acetyltransferase</fullName>
            <shortName evidence="10">OATase</shortName>
        </alternativeName>
        <alternativeName>
            <fullName evidence="10">Ornithine transacetylase</fullName>
        </alternativeName>
    </domain>
    <domain>
        <recommendedName>
            <fullName evidence="10">Amino-acid acetyltransferase</fullName>
            <ecNumber evidence="10">2.3.1.1</ecNumber>
        </recommendedName>
        <alternativeName>
            <fullName evidence="10">N-acetylglutamate synthase</fullName>
            <shortName evidence="10">AGS</shortName>
        </alternativeName>
    </domain>
    <component>
        <recommendedName>
            <fullName evidence="10">Arginine biosynthesis bifunctional protein ArgJ alpha chain</fullName>
        </recommendedName>
    </component>
    <component>
        <recommendedName>
            <fullName evidence="10">Arginine biosynthesis bifunctional protein ArgJ beta chain</fullName>
        </recommendedName>
    </component>
</protein>
<feature type="binding site" evidence="10">
    <location>
        <position position="457"/>
    </location>
    <ligand>
        <name>substrate</name>
    </ligand>
</feature>
<dbReference type="GO" id="GO:0004042">
    <property type="term" value="F:L-glutamate N-acetyltransferase activity"/>
    <property type="evidence" value="ECO:0007669"/>
    <property type="project" value="UniProtKB-UniRule"/>
</dbReference>
<feature type="binding site" evidence="10">
    <location>
        <position position="325"/>
    </location>
    <ligand>
        <name>substrate</name>
    </ligand>
</feature>
<feature type="binding site" evidence="10">
    <location>
        <position position="234"/>
    </location>
    <ligand>
        <name>substrate</name>
    </ligand>
</feature>
<keyword evidence="4 10" id="KW-0028">Amino-acid biosynthesis</keyword>
<feature type="binding site" evidence="10">
    <location>
        <position position="213"/>
    </location>
    <ligand>
        <name>substrate</name>
    </ligand>
</feature>
<dbReference type="GO" id="GO:0004358">
    <property type="term" value="F:L-glutamate N-acetyltransferase activity, acting on acetyl-L-ornithine as donor"/>
    <property type="evidence" value="ECO:0007669"/>
    <property type="project" value="UniProtKB-UniRule"/>
</dbReference>
<feature type="chain" id="PRO_5023385669" description="Arginine biosynthesis bifunctional protein ArgJ alpha chain" evidence="10">
    <location>
        <begin position="1"/>
        <end position="233"/>
    </location>
</feature>
<dbReference type="NCBIfam" id="NF003802">
    <property type="entry name" value="PRK05388.1"/>
    <property type="match status" value="1"/>
</dbReference>
<reference evidence="11 12" key="1">
    <citation type="journal article" date="2015" name="Fungal Genet. Biol.">
        <title>Evolution of novel wood decay mechanisms in Agaricales revealed by the genome sequences of Fistulina hepatica and Cylindrobasidium torrendii.</title>
        <authorList>
            <person name="Floudas D."/>
            <person name="Held B.W."/>
            <person name="Riley R."/>
            <person name="Nagy L.G."/>
            <person name="Koehler G."/>
            <person name="Ransdell A.S."/>
            <person name="Younus H."/>
            <person name="Chow J."/>
            <person name="Chiniquy J."/>
            <person name="Lipzen A."/>
            <person name="Tritt A."/>
            <person name="Sun H."/>
            <person name="Haridas S."/>
            <person name="LaButti K."/>
            <person name="Ohm R.A."/>
            <person name="Kues U."/>
            <person name="Blanchette R.A."/>
            <person name="Grigoriev I.V."/>
            <person name="Minto R.E."/>
            <person name="Hibbett D.S."/>
        </authorList>
    </citation>
    <scope>NUCLEOTIDE SEQUENCE [LARGE SCALE GENOMIC DNA]</scope>
    <source>
        <strain evidence="11 12">ATCC 64428</strain>
    </source>
</reference>
<comment type="catalytic activity">
    <reaction evidence="10">
        <text>L-glutamate + acetyl-CoA = N-acetyl-L-glutamate + CoA + H(+)</text>
        <dbReference type="Rhea" id="RHEA:24292"/>
        <dbReference type="ChEBI" id="CHEBI:15378"/>
        <dbReference type="ChEBI" id="CHEBI:29985"/>
        <dbReference type="ChEBI" id="CHEBI:44337"/>
        <dbReference type="ChEBI" id="CHEBI:57287"/>
        <dbReference type="ChEBI" id="CHEBI:57288"/>
        <dbReference type="EC" id="2.3.1.1"/>
    </reaction>
</comment>
<proteinExistence type="inferred from homology"/>
<feature type="binding site" evidence="10">
    <location>
        <position position="462"/>
    </location>
    <ligand>
        <name>substrate</name>
    </ligand>
</feature>
<evidence type="ECO:0000256" key="2">
    <source>
        <dbReference type="ARBA" id="ARBA00006774"/>
    </source>
</evidence>
<evidence type="ECO:0000256" key="3">
    <source>
        <dbReference type="ARBA" id="ARBA00022571"/>
    </source>
</evidence>
<feature type="site" description="Cleavage; by autolysis" evidence="10">
    <location>
        <begin position="233"/>
        <end position="234"/>
    </location>
</feature>
<dbReference type="GO" id="GO:0006526">
    <property type="term" value="P:L-arginine biosynthetic process"/>
    <property type="evidence" value="ECO:0007669"/>
    <property type="project" value="UniProtKB-UniRule"/>
</dbReference>
<organism evidence="11 12">
    <name type="scientific">Fistulina hepatica ATCC 64428</name>
    <dbReference type="NCBI Taxonomy" id="1128425"/>
    <lineage>
        <taxon>Eukaryota</taxon>
        <taxon>Fungi</taxon>
        <taxon>Dikarya</taxon>
        <taxon>Basidiomycota</taxon>
        <taxon>Agaricomycotina</taxon>
        <taxon>Agaricomycetes</taxon>
        <taxon>Agaricomycetidae</taxon>
        <taxon>Agaricales</taxon>
        <taxon>Fistulinaceae</taxon>
        <taxon>Fistulina</taxon>
    </lineage>
</organism>
<feature type="binding site" evidence="10">
    <location>
        <position position="187"/>
    </location>
    <ligand>
        <name>substrate</name>
    </ligand>
</feature>
<keyword evidence="5 10" id="KW-0808">Transferase</keyword>
<evidence type="ECO:0000256" key="6">
    <source>
        <dbReference type="ARBA" id="ARBA00022813"/>
    </source>
</evidence>
<dbReference type="Gene3D" id="3.30.2330.10">
    <property type="entry name" value="arginine biosynthesis bifunctional protein suprefamily"/>
    <property type="match status" value="1"/>
</dbReference>
<dbReference type="AlphaFoldDB" id="A0A0D7AN89"/>
<gene>
    <name evidence="11" type="ORF">FISHEDRAFT_63484</name>
</gene>
<dbReference type="InterPro" id="IPR042195">
    <property type="entry name" value="ArgJ_beta_C"/>
</dbReference>
<dbReference type="GO" id="GO:0006592">
    <property type="term" value="P:ornithine biosynthetic process"/>
    <property type="evidence" value="ECO:0007669"/>
    <property type="project" value="TreeGrafter"/>
</dbReference>
<dbReference type="EC" id="2.3.1.1" evidence="10"/>
<comment type="similarity">
    <text evidence="2 10">Belongs to the ArgJ family.</text>
</comment>
<comment type="catalytic activity">
    <reaction evidence="10">
        <text>N(2)-acetyl-L-ornithine + L-glutamate = N-acetyl-L-glutamate + L-ornithine</text>
        <dbReference type="Rhea" id="RHEA:15349"/>
        <dbReference type="ChEBI" id="CHEBI:29985"/>
        <dbReference type="ChEBI" id="CHEBI:44337"/>
        <dbReference type="ChEBI" id="CHEBI:46911"/>
        <dbReference type="ChEBI" id="CHEBI:57805"/>
        <dbReference type="EC" id="2.3.1.35"/>
    </reaction>
</comment>
<dbReference type="Pfam" id="PF01960">
    <property type="entry name" value="ArgJ"/>
    <property type="match status" value="1"/>
</dbReference>
<evidence type="ECO:0000256" key="1">
    <source>
        <dbReference type="ARBA" id="ARBA00004305"/>
    </source>
</evidence>
<name>A0A0D7AN89_9AGAR</name>
<keyword evidence="9 10" id="KW-0012">Acyltransferase</keyword>
<evidence type="ECO:0000313" key="11">
    <source>
        <dbReference type="EMBL" id="KIY53062.1"/>
    </source>
</evidence>
<dbReference type="Gene3D" id="3.60.70.12">
    <property type="entry name" value="L-amino peptidase D-ALA esterase/amidase"/>
    <property type="match status" value="1"/>
</dbReference>